<feature type="domain" description="Glycosyl transferase family 1" evidence="1">
    <location>
        <begin position="269"/>
        <end position="386"/>
    </location>
</feature>
<dbReference type="InterPro" id="IPR001296">
    <property type="entry name" value="Glyco_trans_1"/>
</dbReference>
<dbReference type="RefSeq" id="WP_085771173.1">
    <property type="nucleotide sequence ID" value="NZ_AP027149.1"/>
</dbReference>
<dbReference type="KEGG" id="mbry:B1812_08355"/>
<proteinExistence type="predicted"/>
<dbReference type="PANTHER" id="PTHR46401:SF9">
    <property type="entry name" value="MANNOSYLTRANSFERASE A"/>
    <property type="match status" value="1"/>
</dbReference>
<dbReference type="EMBL" id="CP019948">
    <property type="protein sequence ID" value="ARN81084.1"/>
    <property type="molecule type" value="Genomic_DNA"/>
</dbReference>
<evidence type="ECO:0000313" key="2">
    <source>
        <dbReference type="EMBL" id="ARN81084.1"/>
    </source>
</evidence>
<sequence length="461" mass="50766">MIPSQTDARGSAGGSTQPAPVIYDITRLVTRALNPSPNGIDRIDFTLARHLLSSPDERRGALIYTCLGHRLAGADAALRTIGGIEACWNEFIDPCDDAVYESVVGALLGANPRRAAEGRVKRRFDAKLFAQNWRALRQWAFYPGASLAKVPQGAIYVNASQFLLDKPWFIHWLDQRKDVKPVFYVHDLLPIDFPEFFWPGEPERHLLRMRNICRYGAGAITGTEVVARRLRVFAAEKGRNDLPICTARPPVSQAFATFEAADLRLAKVSYFVVCGTIEPRKNHLMLLNVWRELATRGPVPKLVIVGKRGWLCDNALDLLDRSESLRPHIVEVGGLSTPGLRRLLAGACALLMPSFGEGFGIPVAEAMAAGIPVIASDIDVFREIGGDALDYLDPLDGLGWLEAIEAHAGLGSARQREAKPPFSQVQRSQKHEFLSEIDAFLEKVASRPADGKELKSSLQDC</sequence>
<dbReference type="OrthoDB" id="9790710at2"/>
<dbReference type="CDD" id="cd03809">
    <property type="entry name" value="GT4_MtfB-like"/>
    <property type="match status" value="1"/>
</dbReference>
<dbReference type="Pfam" id="PF00534">
    <property type="entry name" value="Glycos_transf_1"/>
    <property type="match status" value="1"/>
</dbReference>
<dbReference type="GO" id="GO:0016757">
    <property type="term" value="F:glycosyltransferase activity"/>
    <property type="evidence" value="ECO:0007669"/>
    <property type="project" value="InterPro"/>
</dbReference>
<dbReference type="AlphaFoldDB" id="A0A1W6MU06"/>
<dbReference type="Proteomes" id="UP000193978">
    <property type="component" value="Chromosome"/>
</dbReference>
<organism evidence="2 3">
    <name type="scientific">Methylocystis bryophila</name>
    <dbReference type="NCBI Taxonomy" id="655015"/>
    <lineage>
        <taxon>Bacteria</taxon>
        <taxon>Pseudomonadati</taxon>
        <taxon>Pseudomonadota</taxon>
        <taxon>Alphaproteobacteria</taxon>
        <taxon>Hyphomicrobiales</taxon>
        <taxon>Methylocystaceae</taxon>
        <taxon>Methylocystis</taxon>
    </lineage>
</organism>
<evidence type="ECO:0000313" key="3">
    <source>
        <dbReference type="Proteomes" id="UP000193978"/>
    </source>
</evidence>
<dbReference type="PANTHER" id="PTHR46401">
    <property type="entry name" value="GLYCOSYLTRANSFERASE WBBK-RELATED"/>
    <property type="match status" value="1"/>
</dbReference>
<gene>
    <name evidence="2" type="ORF">B1812_08355</name>
</gene>
<name>A0A1W6MU06_9HYPH</name>
<evidence type="ECO:0000259" key="1">
    <source>
        <dbReference type="Pfam" id="PF00534"/>
    </source>
</evidence>
<reference evidence="2 3" key="1">
    <citation type="submission" date="2017-02" db="EMBL/GenBank/DDBJ databases">
        <authorList>
            <person name="Peterson S.W."/>
        </authorList>
    </citation>
    <scope>NUCLEOTIDE SEQUENCE [LARGE SCALE GENOMIC DNA]</scope>
    <source>
        <strain evidence="2 3">S285</strain>
    </source>
</reference>
<dbReference type="SUPFAM" id="SSF53756">
    <property type="entry name" value="UDP-Glycosyltransferase/glycogen phosphorylase"/>
    <property type="match status" value="1"/>
</dbReference>
<dbReference type="Gene3D" id="3.40.50.2000">
    <property type="entry name" value="Glycogen Phosphorylase B"/>
    <property type="match status" value="1"/>
</dbReference>
<accession>A0A1W6MU06</accession>
<keyword evidence="2" id="KW-0808">Transferase</keyword>
<keyword evidence="3" id="KW-1185">Reference proteome</keyword>
<protein>
    <submittedName>
        <fullName evidence="2">Glycosyl transferase family 1</fullName>
    </submittedName>
</protein>
<dbReference type="STRING" id="655015.B1812_08355"/>